<feature type="compositionally biased region" description="Basic and acidic residues" evidence="15">
    <location>
        <begin position="303"/>
        <end position="318"/>
    </location>
</feature>
<feature type="compositionally biased region" description="Low complexity" evidence="15">
    <location>
        <begin position="285"/>
        <end position="302"/>
    </location>
</feature>
<evidence type="ECO:0000256" key="2">
    <source>
        <dbReference type="ARBA" id="ARBA00004286"/>
    </source>
</evidence>
<feature type="compositionally biased region" description="Basic and acidic residues" evidence="15">
    <location>
        <begin position="447"/>
        <end position="464"/>
    </location>
</feature>
<proteinExistence type="predicted"/>
<feature type="compositionally biased region" description="Acidic residues" evidence="15">
    <location>
        <begin position="465"/>
        <end position="495"/>
    </location>
</feature>
<protein>
    <recommendedName>
        <fullName evidence="13">DNA repair protein XRCC1</fullName>
    </recommendedName>
    <alternativeName>
        <fullName evidence="14">X-ray repair cross-complementing protein 1</fullName>
    </alternativeName>
</protein>
<evidence type="ECO:0000259" key="16">
    <source>
        <dbReference type="PROSITE" id="PS50172"/>
    </source>
</evidence>
<keyword evidence="4" id="KW-1017">Isopeptide bond</keyword>
<comment type="subunit">
    <text evidence="12">Homodimer. Interacts with polynucleotide kinase (PNK), DNA polymerase-beta (POLB) and DNA ligase III (LIG3). Interacts with APTX and APLF. Interacts with APEX1; the interaction is induced by SIRT1 and increases with the acetylated form of APEX1. Interacts with (poly-ADP-ribosylated) PARP1.</text>
</comment>
<dbReference type="FunFam" id="3.40.50.10190:FF:000012">
    <property type="entry name" value="X-ray repair cross complementing 1"/>
    <property type="match status" value="1"/>
</dbReference>
<dbReference type="FunFam" id="2.60.120.260:FF:000025">
    <property type="entry name" value="DNA repair protein XRCC1 isoform X1"/>
    <property type="match status" value="1"/>
</dbReference>
<dbReference type="Pfam" id="PF01834">
    <property type="entry name" value="XRCC1_N"/>
    <property type="match status" value="1"/>
</dbReference>
<dbReference type="InterPro" id="IPR001357">
    <property type="entry name" value="BRCT_dom"/>
</dbReference>
<evidence type="ECO:0000256" key="13">
    <source>
        <dbReference type="ARBA" id="ARBA00068212"/>
    </source>
</evidence>
<evidence type="ECO:0000256" key="10">
    <source>
        <dbReference type="ARBA" id="ARBA00023242"/>
    </source>
</evidence>
<dbReference type="GO" id="GO:0006303">
    <property type="term" value="P:double-strand break repair via nonhomologous end joining"/>
    <property type="evidence" value="ECO:0007669"/>
    <property type="project" value="InterPro"/>
</dbReference>
<dbReference type="GeneID" id="115045569"/>
<dbReference type="FunCoup" id="A0A665UVF2">
    <property type="interactions" value="1118"/>
</dbReference>
<dbReference type="GO" id="GO:0000012">
    <property type="term" value="P:single strand break repair"/>
    <property type="evidence" value="ECO:0007669"/>
    <property type="project" value="InterPro"/>
</dbReference>
<dbReference type="GO" id="GO:0006284">
    <property type="term" value="P:base-excision repair"/>
    <property type="evidence" value="ECO:0007669"/>
    <property type="project" value="InterPro"/>
</dbReference>
<feature type="compositionally biased region" description="Polar residues" evidence="15">
    <location>
        <begin position="222"/>
        <end position="231"/>
    </location>
</feature>
<reference evidence="17" key="1">
    <citation type="submission" date="2021-04" db="EMBL/GenBank/DDBJ databases">
        <authorList>
            <consortium name="Wellcome Sanger Institute Data Sharing"/>
        </authorList>
    </citation>
    <scope>NUCLEOTIDE SEQUENCE [LARGE SCALE GENOMIC DNA]</scope>
</reference>
<evidence type="ECO:0000256" key="3">
    <source>
        <dbReference type="ARBA" id="ARBA00022454"/>
    </source>
</evidence>
<dbReference type="InterPro" id="IPR045080">
    <property type="entry name" value="BRCT_XRCC1_rpt1"/>
</dbReference>
<dbReference type="SMART" id="SM00292">
    <property type="entry name" value="BRCT"/>
    <property type="match status" value="2"/>
</dbReference>
<comment type="function">
    <text evidence="11">Scaffold protein involved in DNA single-strand break repair by mediating the assembly of DNA break repair protein complexes. Negatively regulates ADP-ribosyltransferase activity of PARP1 during base-excision repair in order to prevent excessive PARP1 activity. Recognizes and binds poly-ADP-ribose chains: specifically binds auto-poly-ADP-ribosylated PARP1, limiting its activity.</text>
</comment>
<keyword evidence="6" id="KW-0677">Repeat</keyword>
<dbReference type="PROSITE" id="PS50172">
    <property type="entry name" value="BRCT"/>
    <property type="match status" value="2"/>
</dbReference>
<feature type="compositionally biased region" description="Low complexity" evidence="15">
    <location>
        <begin position="178"/>
        <end position="189"/>
    </location>
</feature>
<keyword evidence="18" id="KW-1185">Reference proteome</keyword>
<feature type="domain" description="BRCT" evidence="16">
    <location>
        <begin position="542"/>
        <end position="633"/>
    </location>
</feature>
<keyword evidence="7" id="KW-0227">DNA damage</keyword>
<dbReference type="InterPro" id="IPR002706">
    <property type="entry name" value="Xrcc1_N"/>
</dbReference>
<evidence type="ECO:0000256" key="12">
    <source>
        <dbReference type="ARBA" id="ARBA00064453"/>
    </source>
</evidence>
<dbReference type="GO" id="GO:0005694">
    <property type="term" value="C:chromosome"/>
    <property type="evidence" value="ECO:0007669"/>
    <property type="project" value="UniProtKB-SubCell"/>
</dbReference>
<dbReference type="SUPFAM" id="SSF52113">
    <property type="entry name" value="BRCT domain"/>
    <property type="match status" value="2"/>
</dbReference>
<keyword evidence="9" id="KW-0234">DNA repair</keyword>
<dbReference type="OrthoDB" id="25840at2759"/>
<dbReference type="Gene3D" id="2.60.120.260">
    <property type="entry name" value="Galactose-binding domain-like"/>
    <property type="match status" value="1"/>
</dbReference>
<dbReference type="SUPFAM" id="SSF49785">
    <property type="entry name" value="Galactose-binding domain-like"/>
    <property type="match status" value="1"/>
</dbReference>
<keyword evidence="8" id="KW-0832">Ubl conjugation</keyword>
<evidence type="ECO:0000256" key="11">
    <source>
        <dbReference type="ARBA" id="ARBA00055460"/>
    </source>
</evidence>
<dbReference type="PANTHER" id="PTHR11370:SF5">
    <property type="entry name" value="DNA REPAIR PROTEIN XRCC1"/>
    <property type="match status" value="1"/>
</dbReference>
<reference evidence="17" key="2">
    <citation type="submission" date="2025-08" db="UniProtKB">
        <authorList>
            <consortium name="Ensembl"/>
        </authorList>
    </citation>
    <scope>IDENTIFICATION</scope>
</reference>
<feature type="region of interest" description="Disordered" evidence="15">
    <location>
        <begin position="419"/>
        <end position="543"/>
    </location>
</feature>
<feature type="compositionally biased region" description="Polar residues" evidence="15">
    <location>
        <begin position="197"/>
        <end position="208"/>
    </location>
</feature>
<dbReference type="OMA" id="PEWIYAI"/>
<accession>A0A665UVF2</accession>
<gene>
    <name evidence="17" type="primary">xrcc1</name>
</gene>
<dbReference type="CTD" id="7515"/>
<dbReference type="GO" id="GO:0003684">
    <property type="term" value="F:damaged DNA binding"/>
    <property type="evidence" value="ECO:0007669"/>
    <property type="project" value="InterPro"/>
</dbReference>
<dbReference type="Gene3D" id="3.40.50.10190">
    <property type="entry name" value="BRCT domain"/>
    <property type="match status" value="2"/>
</dbReference>
<feature type="compositionally biased region" description="Basic and acidic residues" evidence="15">
    <location>
        <begin position="247"/>
        <end position="256"/>
    </location>
</feature>
<dbReference type="Ensembl" id="ENSENLT00000024085.1">
    <property type="protein sequence ID" value="ENSENLP00000023310.1"/>
    <property type="gene ID" value="ENSENLG00000010565.1"/>
</dbReference>
<feature type="region of interest" description="Disordered" evidence="15">
    <location>
        <begin position="172"/>
        <end position="208"/>
    </location>
</feature>
<organism evidence="17 18">
    <name type="scientific">Echeneis naucrates</name>
    <name type="common">Live sharksucker</name>
    <dbReference type="NCBI Taxonomy" id="173247"/>
    <lineage>
        <taxon>Eukaryota</taxon>
        <taxon>Metazoa</taxon>
        <taxon>Chordata</taxon>
        <taxon>Craniata</taxon>
        <taxon>Vertebrata</taxon>
        <taxon>Euteleostomi</taxon>
        <taxon>Actinopterygii</taxon>
        <taxon>Neopterygii</taxon>
        <taxon>Teleostei</taxon>
        <taxon>Neoteleostei</taxon>
        <taxon>Acanthomorphata</taxon>
        <taxon>Carangaria</taxon>
        <taxon>Carangiformes</taxon>
        <taxon>Echeneidae</taxon>
        <taxon>Echeneis</taxon>
    </lineage>
</organism>
<evidence type="ECO:0000256" key="4">
    <source>
        <dbReference type="ARBA" id="ARBA00022499"/>
    </source>
</evidence>
<dbReference type="CDD" id="cd17707">
    <property type="entry name" value="BRCT_XRCC1_rpt2"/>
    <property type="match status" value="1"/>
</dbReference>
<feature type="region of interest" description="Disordered" evidence="15">
    <location>
        <begin position="221"/>
        <end position="330"/>
    </location>
</feature>
<dbReference type="GO" id="GO:0005634">
    <property type="term" value="C:nucleus"/>
    <property type="evidence" value="ECO:0007669"/>
    <property type="project" value="UniProtKB-SubCell"/>
</dbReference>
<evidence type="ECO:0000256" key="5">
    <source>
        <dbReference type="ARBA" id="ARBA00022553"/>
    </source>
</evidence>
<reference evidence="17" key="3">
    <citation type="submission" date="2025-09" db="UniProtKB">
        <authorList>
            <consortium name="Ensembl"/>
        </authorList>
    </citation>
    <scope>IDENTIFICATION</scope>
</reference>
<dbReference type="AlphaFoldDB" id="A0A665UVF2"/>
<dbReference type="Proteomes" id="UP000472264">
    <property type="component" value="Chromosome 6"/>
</dbReference>
<feature type="compositionally biased region" description="Acidic residues" evidence="15">
    <location>
        <begin position="427"/>
        <end position="440"/>
    </location>
</feature>
<feature type="compositionally biased region" description="Basic and acidic residues" evidence="15">
    <location>
        <begin position="496"/>
        <end position="520"/>
    </location>
</feature>
<dbReference type="Pfam" id="PF16589">
    <property type="entry name" value="BRCT_2"/>
    <property type="match status" value="1"/>
</dbReference>
<evidence type="ECO:0000256" key="8">
    <source>
        <dbReference type="ARBA" id="ARBA00022843"/>
    </source>
</evidence>
<evidence type="ECO:0000256" key="6">
    <source>
        <dbReference type="ARBA" id="ARBA00022737"/>
    </source>
</evidence>
<keyword evidence="5" id="KW-0597">Phosphoprotein</keyword>
<feature type="domain" description="BRCT" evidence="16">
    <location>
        <begin position="332"/>
        <end position="420"/>
    </location>
</feature>
<keyword evidence="3" id="KW-0158">Chromosome</keyword>
<name>A0A665UVF2_ECHNA</name>
<dbReference type="InParanoid" id="A0A665UVF2"/>
<dbReference type="PANTHER" id="PTHR11370">
    <property type="entry name" value="DNA-REPAIR PROTEIN XRCC1"/>
    <property type="match status" value="1"/>
</dbReference>
<dbReference type="CDD" id="cd17725">
    <property type="entry name" value="BRCT_XRCC1_rpt1"/>
    <property type="match status" value="1"/>
</dbReference>
<dbReference type="InterPro" id="IPR008979">
    <property type="entry name" value="Galactose-bd-like_sf"/>
</dbReference>
<dbReference type="InterPro" id="IPR036420">
    <property type="entry name" value="BRCT_dom_sf"/>
</dbReference>
<keyword evidence="10" id="KW-0539">Nucleus</keyword>
<evidence type="ECO:0000313" key="17">
    <source>
        <dbReference type="Ensembl" id="ENSENLP00000023310.1"/>
    </source>
</evidence>
<dbReference type="RefSeq" id="XP_029361184.1">
    <property type="nucleotide sequence ID" value="XM_029505324.1"/>
</dbReference>
<evidence type="ECO:0000313" key="18">
    <source>
        <dbReference type="Proteomes" id="UP000472264"/>
    </source>
</evidence>
<dbReference type="Pfam" id="PF00533">
    <property type="entry name" value="BRCT"/>
    <property type="match status" value="1"/>
</dbReference>
<comment type="subcellular location">
    <subcellularLocation>
        <location evidence="2">Chromosome</location>
    </subcellularLocation>
    <subcellularLocation>
        <location evidence="1">Nucleus</location>
    </subcellularLocation>
</comment>
<evidence type="ECO:0000256" key="1">
    <source>
        <dbReference type="ARBA" id="ARBA00004123"/>
    </source>
</evidence>
<evidence type="ECO:0000256" key="15">
    <source>
        <dbReference type="SAM" id="MobiDB-lite"/>
    </source>
</evidence>
<evidence type="ECO:0000256" key="9">
    <source>
        <dbReference type="ARBA" id="ARBA00023204"/>
    </source>
</evidence>
<dbReference type="FunFam" id="3.40.50.10190:FF:000008">
    <property type="entry name" value="X-ray repair cross complementing 1"/>
    <property type="match status" value="1"/>
</dbReference>
<evidence type="ECO:0000256" key="7">
    <source>
        <dbReference type="ARBA" id="ARBA00022763"/>
    </source>
</evidence>
<evidence type="ECO:0000256" key="14">
    <source>
        <dbReference type="ARBA" id="ARBA00079580"/>
    </source>
</evidence>
<sequence length="635" mass="70778">MPEIKIRHVVSCSTEDTTHKADNLLSSDTYRKWKAARPGEKQTSVILQFDKEEQVHSIDIGNEGSAFIEVLVGNSSAVREQDYEVLLVTSSFMSPTESRNGTNMNRVRFFGPNQLQKSTAQEKWDRVKIVCSQPYSKNIAYGLAFVKFHSPPDKDDPPPTASPKLTKLGQFKMKDESPSSGPSLQPGSLFFSRDNATKTSTPLKVSPQNEKLSYAAAALQVGGTSHSPGQASSSSSTSTSPQLPTKRKFEFSKERQSALGPPPSKKASPVGSPEAKAVTPKHKPSPSSTPSPSAAKVSVAQKSADKRRGNQSKSEPKPKQHKAKSEGAQQVPFNRIMEGVVFVLSGFQNPFRGDLREKALDMGAKYRPDWTPDSTHLICAFANTPKYSQVKSAGGIIVRKEWVMDCHKQRQKISYKRYLMDGPESSSESEMEVDDQSEEEMNTKTPQKREKQVAPKKTPEKKNEDDDDDDDEYGGSTDVDEPGGGDDESAVDTEDELQRVENENRQKKAAAQEKMVKEEDPYGGSTDENTDAEAEEDHPIPELPDFLNGKHFFLYGKFPNNERRLLLRYIVAFNGVIEDYMTENVQFVVTSEGWHDSFEDALMENSNLNFVKPTWIFAINERQKILPYQPYSVVP</sequence>